<dbReference type="AlphaFoldDB" id="A0A2P2M917"/>
<organism evidence="1">
    <name type="scientific">Rhizophora mucronata</name>
    <name type="common">Asiatic mangrove</name>
    <dbReference type="NCBI Taxonomy" id="61149"/>
    <lineage>
        <taxon>Eukaryota</taxon>
        <taxon>Viridiplantae</taxon>
        <taxon>Streptophyta</taxon>
        <taxon>Embryophyta</taxon>
        <taxon>Tracheophyta</taxon>
        <taxon>Spermatophyta</taxon>
        <taxon>Magnoliopsida</taxon>
        <taxon>eudicotyledons</taxon>
        <taxon>Gunneridae</taxon>
        <taxon>Pentapetalae</taxon>
        <taxon>rosids</taxon>
        <taxon>fabids</taxon>
        <taxon>Malpighiales</taxon>
        <taxon>Rhizophoraceae</taxon>
        <taxon>Rhizophora</taxon>
    </lineage>
</organism>
<protein>
    <submittedName>
        <fullName evidence="1">Uncharacterized protein</fullName>
    </submittedName>
</protein>
<dbReference type="EMBL" id="GGEC01046242">
    <property type="protein sequence ID" value="MBX26726.1"/>
    <property type="molecule type" value="Transcribed_RNA"/>
</dbReference>
<proteinExistence type="predicted"/>
<accession>A0A2P2M917</accession>
<sequence>MMAIAFSLPDLRTSGKNSLIMDLFICLGFLKILWCD</sequence>
<reference evidence="1" key="1">
    <citation type="submission" date="2018-02" db="EMBL/GenBank/DDBJ databases">
        <title>Rhizophora mucronata_Transcriptome.</title>
        <authorList>
            <person name="Meera S.P."/>
            <person name="Sreeshan A."/>
            <person name="Augustine A."/>
        </authorList>
    </citation>
    <scope>NUCLEOTIDE SEQUENCE</scope>
    <source>
        <tissue evidence="1">Leaf</tissue>
    </source>
</reference>
<evidence type="ECO:0000313" key="1">
    <source>
        <dbReference type="EMBL" id="MBX26726.1"/>
    </source>
</evidence>
<name>A0A2P2M917_RHIMU</name>